<comment type="caution">
    <text evidence="9">The sequence shown here is derived from an EMBL/GenBank/DDBJ whole genome shotgun (WGS) entry which is preliminary data.</text>
</comment>
<dbReference type="FunFam" id="2.30.180.10:FF:000013">
    <property type="entry name" value="Fasciclin-like arabinogalactan protein 4"/>
    <property type="match status" value="1"/>
</dbReference>
<dbReference type="SMART" id="SM00554">
    <property type="entry name" value="FAS1"/>
    <property type="match status" value="1"/>
</dbReference>
<evidence type="ECO:0000256" key="6">
    <source>
        <dbReference type="ARBA" id="ARBA00023136"/>
    </source>
</evidence>
<keyword evidence="5" id="KW-0732">Signal</keyword>
<dbReference type="GO" id="GO:0098552">
    <property type="term" value="C:side of membrane"/>
    <property type="evidence" value="ECO:0007669"/>
    <property type="project" value="UniProtKB-KW"/>
</dbReference>
<evidence type="ECO:0000256" key="7">
    <source>
        <dbReference type="ARBA" id="ARBA00024686"/>
    </source>
</evidence>
<evidence type="ECO:0000256" key="5">
    <source>
        <dbReference type="ARBA" id="ARBA00022729"/>
    </source>
</evidence>
<comment type="similarity">
    <text evidence="2">Belongs to the fasciclin-like AGP family.</text>
</comment>
<dbReference type="Gene3D" id="2.30.180.10">
    <property type="entry name" value="FAS1 domain"/>
    <property type="match status" value="1"/>
</dbReference>
<dbReference type="InterPro" id="IPR045003">
    <property type="entry name" value="FLA_A"/>
</dbReference>
<sequence>MASETRPPLGLNITKTLIDGHNFNVAASMLTASGVEEEFENDEGGAGITLFVPTDQAFTNLSSSMMFQSLPAEEKADVLRFHVLHSYYPLGSLQSIVNPIQLTLATEQNGAGSFTLNISRVNGLLLIQTGIVKASVTLTVFDQNPVAIFSTVLLPKEFFANNSIEANKPSLADPPDISLSPVNSPNIDGSANHLSWPPGLDDKTTSSVNKESAVRILLGLCCIGFYLLAIN</sequence>
<keyword evidence="10" id="KW-1185">Reference proteome</keyword>
<accession>A0A9Q1M8M6</accession>
<dbReference type="GO" id="GO:0009834">
    <property type="term" value="P:plant-type secondary cell wall biogenesis"/>
    <property type="evidence" value="ECO:0007669"/>
    <property type="project" value="TreeGrafter"/>
</dbReference>
<protein>
    <recommendedName>
        <fullName evidence="8">FAS1 domain-containing protein</fullName>
    </recommendedName>
</protein>
<keyword evidence="6" id="KW-0472">Membrane</keyword>
<reference evidence="10" key="1">
    <citation type="journal article" date="2023" name="Proc. Natl. Acad. Sci. U.S.A.">
        <title>Genomic and structural basis for evolution of tropane alkaloid biosynthesis.</title>
        <authorList>
            <person name="Wanga Y.-J."/>
            <person name="Taina T."/>
            <person name="Yua J.-Y."/>
            <person name="Lia J."/>
            <person name="Xua B."/>
            <person name="Chenc J."/>
            <person name="D'Auriad J.C."/>
            <person name="Huanga J.-P."/>
            <person name="Huanga S.-X."/>
        </authorList>
    </citation>
    <scope>NUCLEOTIDE SEQUENCE [LARGE SCALE GENOMIC DNA]</scope>
    <source>
        <strain evidence="10">cv. KIB-2019</strain>
    </source>
</reference>
<feature type="domain" description="FAS1" evidence="8">
    <location>
        <begin position="10"/>
        <end position="132"/>
    </location>
</feature>
<dbReference type="SUPFAM" id="SSF82153">
    <property type="entry name" value="FAS1 domain"/>
    <property type="match status" value="1"/>
</dbReference>
<keyword evidence="4" id="KW-0336">GPI-anchor</keyword>
<dbReference type="GO" id="GO:0005886">
    <property type="term" value="C:plasma membrane"/>
    <property type="evidence" value="ECO:0007669"/>
    <property type="project" value="UniProtKB-SubCell"/>
</dbReference>
<dbReference type="OrthoDB" id="286301at2759"/>
<comment type="subcellular location">
    <subcellularLocation>
        <location evidence="1">Cell membrane</location>
        <topology evidence="1">Lipid-anchor</topology>
        <topology evidence="1">GPI-anchor</topology>
    </subcellularLocation>
</comment>
<dbReference type="Pfam" id="PF02469">
    <property type="entry name" value="Fasciclin"/>
    <property type="match status" value="1"/>
</dbReference>
<dbReference type="Proteomes" id="UP001152561">
    <property type="component" value="Unassembled WGS sequence"/>
</dbReference>
<evidence type="ECO:0000256" key="3">
    <source>
        <dbReference type="ARBA" id="ARBA00022475"/>
    </source>
</evidence>
<evidence type="ECO:0000259" key="8">
    <source>
        <dbReference type="PROSITE" id="PS50213"/>
    </source>
</evidence>
<keyword evidence="4" id="KW-0325">Glycoprotein</keyword>
<evidence type="ECO:0000256" key="1">
    <source>
        <dbReference type="ARBA" id="ARBA00004609"/>
    </source>
</evidence>
<comment type="function">
    <text evidence="7">May be a cell surface adhesion protein.</text>
</comment>
<evidence type="ECO:0000256" key="4">
    <source>
        <dbReference type="ARBA" id="ARBA00022622"/>
    </source>
</evidence>
<dbReference type="PANTHER" id="PTHR32077">
    <property type="entry name" value="FASCICLIN-LIKE ARABINOGALACTAN PROTEIN"/>
    <property type="match status" value="1"/>
</dbReference>
<proteinExistence type="inferred from homology"/>
<dbReference type="PROSITE" id="PS50213">
    <property type="entry name" value="FAS1"/>
    <property type="match status" value="1"/>
</dbReference>
<name>A0A9Q1M8M6_9SOLA</name>
<keyword evidence="4" id="KW-0449">Lipoprotein</keyword>
<keyword evidence="3" id="KW-1003">Cell membrane</keyword>
<organism evidence="9 10">
    <name type="scientific">Anisodus acutangulus</name>
    <dbReference type="NCBI Taxonomy" id="402998"/>
    <lineage>
        <taxon>Eukaryota</taxon>
        <taxon>Viridiplantae</taxon>
        <taxon>Streptophyta</taxon>
        <taxon>Embryophyta</taxon>
        <taxon>Tracheophyta</taxon>
        <taxon>Spermatophyta</taxon>
        <taxon>Magnoliopsida</taxon>
        <taxon>eudicotyledons</taxon>
        <taxon>Gunneridae</taxon>
        <taxon>Pentapetalae</taxon>
        <taxon>asterids</taxon>
        <taxon>lamiids</taxon>
        <taxon>Solanales</taxon>
        <taxon>Solanaceae</taxon>
        <taxon>Solanoideae</taxon>
        <taxon>Hyoscyameae</taxon>
        <taxon>Anisodus</taxon>
    </lineage>
</organism>
<dbReference type="InterPro" id="IPR036378">
    <property type="entry name" value="FAS1_dom_sf"/>
</dbReference>
<gene>
    <name evidence="9" type="ORF">K7X08_024569</name>
</gene>
<dbReference type="EMBL" id="JAJAGQ010000009">
    <property type="protein sequence ID" value="KAJ8553891.1"/>
    <property type="molecule type" value="Genomic_DNA"/>
</dbReference>
<evidence type="ECO:0000313" key="10">
    <source>
        <dbReference type="Proteomes" id="UP001152561"/>
    </source>
</evidence>
<dbReference type="InterPro" id="IPR000782">
    <property type="entry name" value="FAS1_domain"/>
</dbReference>
<evidence type="ECO:0000313" key="9">
    <source>
        <dbReference type="EMBL" id="KAJ8553891.1"/>
    </source>
</evidence>
<evidence type="ECO:0000256" key="2">
    <source>
        <dbReference type="ARBA" id="ARBA00007843"/>
    </source>
</evidence>
<dbReference type="AlphaFoldDB" id="A0A9Q1M8M6"/>
<dbReference type="PANTHER" id="PTHR32077:SF86">
    <property type="entry name" value="FAS1 DOMAIN-CONTAINING PROTEIN SELMODRAFT_448915"/>
    <property type="match status" value="1"/>
</dbReference>